<organism evidence="1 2">
    <name type="scientific">Paucilactobacillus wasatchensis</name>
    <dbReference type="NCBI Taxonomy" id="1335616"/>
    <lineage>
        <taxon>Bacteria</taxon>
        <taxon>Bacillati</taxon>
        <taxon>Bacillota</taxon>
        <taxon>Bacilli</taxon>
        <taxon>Lactobacillales</taxon>
        <taxon>Lactobacillaceae</taxon>
        <taxon>Paucilactobacillus</taxon>
    </lineage>
</organism>
<sequence>MENYQSPLKKVSSNLRDHFDEFFLENDRDNSITRIHKLPQMPVFQRNLFLQRSIKKQATVNLQLTSTSNHFFNVRGQLKQITTDQLILTTETNVTYLFKPDDIRYLALT</sequence>
<dbReference type="AlphaFoldDB" id="A0A0D0YVZ5"/>
<dbReference type="STRING" id="1335616.WDC_0964"/>
<dbReference type="Proteomes" id="UP000032279">
    <property type="component" value="Unassembled WGS sequence"/>
</dbReference>
<dbReference type="EMBL" id="AWTT01000019">
    <property type="protein sequence ID" value="KIS03449.1"/>
    <property type="molecule type" value="Genomic_DNA"/>
</dbReference>
<reference evidence="1 2" key="1">
    <citation type="submission" date="2013-08" db="EMBL/GenBank/DDBJ databases">
        <title>Lactobacillus wasatchii sp. WDC04, a late gas producing bacteria isolated from aged chedder cheese.</title>
        <authorList>
            <person name="Oberg C.J."/>
            <person name="Culumber M."/>
            <person name="McMahon D.J."/>
            <person name="Broadbent J.R."/>
            <person name="Oberg T.S."/>
            <person name="Ortaki F."/>
        </authorList>
    </citation>
    <scope>NUCLEOTIDE SEQUENCE [LARGE SCALE GENOMIC DNA]</scope>
    <source>
        <strain evidence="1 2">WDC04</strain>
    </source>
</reference>
<comment type="caution">
    <text evidence="1">The sequence shown here is derived from an EMBL/GenBank/DDBJ whole genome shotgun (WGS) entry which is preliminary data.</text>
</comment>
<evidence type="ECO:0000313" key="2">
    <source>
        <dbReference type="Proteomes" id="UP000032279"/>
    </source>
</evidence>
<gene>
    <name evidence="1" type="ORF">WDC_0964</name>
</gene>
<proteinExistence type="predicted"/>
<keyword evidence="2" id="KW-1185">Reference proteome</keyword>
<evidence type="ECO:0000313" key="1">
    <source>
        <dbReference type="EMBL" id="KIS03449.1"/>
    </source>
</evidence>
<dbReference type="OrthoDB" id="2326861at2"/>
<dbReference type="RefSeq" id="WP_044010712.1">
    <property type="nucleotide sequence ID" value="NZ_AWTT01000019.1"/>
</dbReference>
<name>A0A0D0YVZ5_9LACO</name>
<dbReference type="PATRIC" id="fig|1335616.4.peg.967"/>
<accession>A0A0D0YVZ5</accession>
<protein>
    <submittedName>
        <fullName evidence="1">Uncharacterized protein</fullName>
    </submittedName>
</protein>